<name>A0AB34FMT0_9HYPO</name>
<dbReference type="Gene3D" id="3.40.50.620">
    <property type="entry name" value="HUPs"/>
    <property type="match status" value="1"/>
</dbReference>
<dbReference type="InterPro" id="IPR004821">
    <property type="entry name" value="Cyt_trans-like"/>
</dbReference>
<dbReference type="SUPFAM" id="SSF52374">
    <property type="entry name" value="Nucleotidylyl transferase"/>
    <property type="match status" value="1"/>
</dbReference>
<accession>A0AB34FMT0</accession>
<protein>
    <submittedName>
        <fullName evidence="2">Histone chaperone</fullName>
    </submittedName>
</protein>
<evidence type="ECO:0000313" key="3">
    <source>
        <dbReference type="Proteomes" id="UP001163105"/>
    </source>
</evidence>
<dbReference type="Pfam" id="PF01467">
    <property type="entry name" value="CTP_transf_like"/>
    <property type="match status" value="1"/>
</dbReference>
<comment type="caution">
    <text evidence="2">The sequence shown here is derived from an EMBL/GenBank/DDBJ whole genome shotgun (WGS) entry which is preliminary data.</text>
</comment>
<keyword evidence="3" id="KW-1185">Reference proteome</keyword>
<dbReference type="AlphaFoldDB" id="A0AB34FMT0"/>
<gene>
    <name evidence="2" type="ORF">O9K51_06484</name>
</gene>
<feature type="domain" description="Cytidyltransferase-like" evidence="1">
    <location>
        <begin position="97"/>
        <end position="213"/>
    </location>
</feature>
<dbReference type="Proteomes" id="UP001163105">
    <property type="component" value="Unassembled WGS sequence"/>
</dbReference>
<organism evidence="2 3">
    <name type="scientific">Purpureocillium lavendulum</name>
    <dbReference type="NCBI Taxonomy" id="1247861"/>
    <lineage>
        <taxon>Eukaryota</taxon>
        <taxon>Fungi</taxon>
        <taxon>Dikarya</taxon>
        <taxon>Ascomycota</taxon>
        <taxon>Pezizomycotina</taxon>
        <taxon>Sordariomycetes</taxon>
        <taxon>Hypocreomycetidae</taxon>
        <taxon>Hypocreales</taxon>
        <taxon>Ophiocordycipitaceae</taxon>
        <taxon>Purpureocillium</taxon>
    </lineage>
</organism>
<evidence type="ECO:0000259" key="1">
    <source>
        <dbReference type="Pfam" id="PF01467"/>
    </source>
</evidence>
<proteinExistence type="predicted"/>
<sequence length="283" mass="31665">MPQSSLQMQIRLGSSFVPDPAAALAQANCRSHAFQYGYSPLQETTFSYEAINDPETPSDSISLNRPFELLPLVNKFTGAWGPPHDLYQHQGKHYIILFPGYFNPPHVGHMELLKAAFKRCWALNLVGAIIAPAEDDDTQLRSACDGQATFVLPASQRAELWRQSRVPPDRVWVFDGAPQRLRRIKGRMGEIAWRRDLDIEFILLRGPESLREIPQLTDWGCATAITSDVSQPASYRLPYSLLPLDGCGPWGVAVRGLFGLVVVGKATPRKPYIMPDDPNNWLL</sequence>
<dbReference type="GO" id="GO:0003824">
    <property type="term" value="F:catalytic activity"/>
    <property type="evidence" value="ECO:0007669"/>
    <property type="project" value="InterPro"/>
</dbReference>
<dbReference type="InterPro" id="IPR014729">
    <property type="entry name" value="Rossmann-like_a/b/a_fold"/>
</dbReference>
<evidence type="ECO:0000313" key="2">
    <source>
        <dbReference type="EMBL" id="KAJ6440694.1"/>
    </source>
</evidence>
<dbReference type="EMBL" id="JAQHRD010000005">
    <property type="protein sequence ID" value="KAJ6440694.1"/>
    <property type="molecule type" value="Genomic_DNA"/>
</dbReference>
<reference evidence="2" key="1">
    <citation type="submission" date="2023-01" db="EMBL/GenBank/DDBJ databases">
        <title>The growth and conidiation of Purpureocillium lavendulum are regulated by nitrogen source and histone H3K14 acetylation.</title>
        <authorList>
            <person name="Tang P."/>
            <person name="Han J."/>
            <person name="Zhang C."/>
            <person name="Tang P."/>
            <person name="Qi F."/>
            <person name="Zhang K."/>
            <person name="Liang L."/>
        </authorList>
    </citation>
    <scope>NUCLEOTIDE SEQUENCE</scope>
    <source>
        <strain evidence="2">YMF1.00683</strain>
    </source>
</reference>